<dbReference type="RefSeq" id="WP_380688901.1">
    <property type="nucleotide sequence ID" value="NZ_JBHRSS010000003.1"/>
</dbReference>
<evidence type="ECO:0000256" key="3">
    <source>
        <dbReference type="ARBA" id="ARBA00021622"/>
    </source>
</evidence>
<name>A0ABV7EQM1_9GAMM</name>
<dbReference type="PRINTS" id="PR00950">
    <property type="entry name" value="TYPE3IMSPROT"/>
</dbReference>
<reference evidence="16" key="1">
    <citation type="journal article" date="2019" name="Int. J. Syst. Evol. Microbiol.">
        <title>The Global Catalogue of Microorganisms (GCM) 10K type strain sequencing project: providing services to taxonomists for standard genome sequencing and annotation.</title>
        <authorList>
            <consortium name="The Broad Institute Genomics Platform"/>
            <consortium name="The Broad Institute Genome Sequencing Center for Infectious Disease"/>
            <person name="Wu L."/>
            <person name="Ma J."/>
        </authorList>
    </citation>
    <scope>NUCLEOTIDE SEQUENCE [LARGE SCALE GENOMIC DNA]</scope>
    <source>
        <strain evidence="16">KCTC 52640</strain>
    </source>
</reference>
<evidence type="ECO:0000256" key="10">
    <source>
        <dbReference type="ARBA" id="ARBA00023136"/>
    </source>
</evidence>
<feature type="transmembrane region" description="Helical" evidence="13">
    <location>
        <begin position="146"/>
        <end position="166"/>
    </location>
</feature>
<evidence type="ECO:0000256" key="4">
    <source>
        <dbReference type="ARBA" id="ARBA00022448"/>
    </source>
</evidence>
<keyword evidence="15" id="KW-0969">Cilium</keyword>
<dbReference type="Pfam" id="PF01312">
    <property type="entry name" value="Bac_export_2"/>
    <property type="match status" value="1"/>
</dbReference>
<dbReference type="InterPro" id="IPR029025">
    <property type="entry name" value="T3SS_substrate_exporter_C"/>
</dbReference>
<keyword evidence="10 13" id="KW-0472">Membrane</keyword>
<comment type="function">
    <text evidence="12 13">Required for formation of the rod structure in the basal body of the flagellar apparatus. Together with FliI and FliH, may constitute the export apparatus of flagellin.</text>
</comment>
<evidence type="ECO:0000256" key="14">
    <source>
        <dbReference type="SAM" id="MobiDB-lite"/>
    </source>
</evidence>
<dbReference type="InterPro" id="IPR006136">
    <property type="entry name" value="FlhB"/>
</dbReference>
<dbReference type="PANTHER" id="PTHR30531">
    <property type="entry name" value="FLAGELLAR BIOSYNTHETIC PROTEIN FLHB"/>
    <property type="match status" value="1"/>
</dbReference>
<keyword evidence="5 13" id="KW-1003">Cell membrane</keyword>
<organism evidence="15 16">
    <name type="scientific">Salinisphaera aquimarina</name>
    <dbReference type="NCBI Taxonomy" id="2094031"/>
    <lineage>
        <taxon>Bacteria</taxon>
        <taxon>Pseudomonadati</taxon>
        <taxon>Pseudomonadota</taxon>
        <taxon>Gammaproteobacteria</taxon>
        <taxon>Salinisphaerales</taxon>
        <taxon>Salinisphaeraceae</taxon>
        <taxon>Salinisphaera</taxon>
    </lineage>
</organism>
<evidence type="ECO:0000256" key="1">
    <source>
        <dbReference type="ARBA" id="ARBA00004651"/>
    </source>
</evidence>
<evidence type="ECO:0000313" key="15">
    <source>
        <dbReference type="EMBL" id="MFC3104173.1"/>
    </source>
</evidence>
<evidence type="ECO:0000256" key="2">
    <source>
        <dbReference type="ARBA" id="ARBA00010690"/>
    </source>
</evidence>
<protein>
    <recommendedName>
        <fullName evidence="3 13">Flagellar biosynthetic protein FlhB</fullName>
    </recommendedName>
</protein>
<feature type="region of interest" description="Disordered" evidence="14">
    <location>
        <begin position="355"/>
        <end position="383"/>
    </location>
</feature>
<keyword evidence="15" id="KW-0966">Cell projection</keyword>
<evidence type="ECO:0000256" key="11">
    <source>
        <dbReference type="ARBA" id="ARBA00023225"/>
    </source>
</evidence>
<keyword evidence="8 13" id="KW-0653">Protein transport</keyword>
<dbReference type="Proteomes" id="UP001595462">
    <property type="component" value="Unassembled WGS sequence"/>
</dbReference>
<sequence length="383" mass="41812">MAEDSDEEKTEPATPRRLEKAREEGQVPRSRELATLMLLCTGLGGLYMLSGWTGRLLSEVMRMSLDFDAGAAMDTSRMLARLWIQATLALQALAPLLGALAVVALLAPTLLGGWLFSAKSIKVDLKRLDLFKGLGRLFSSQSVAELVKAIAKSVLVGAVAASFIYAHMHELLALAGEPSRGALLHALELVVACCALMLLAFVIVVLIDVPYQLWSHHKKLRMSRDEIKKEHKETEGDPQLKGRIRQQQQAMARKRMMSEIPKANVVVTNPTHFAVALAYRDGEMSAPKVVAKGADHVAARIRELAAEHGVPQLAAPPLARALYRHAELEAEIPAVLYTAVAEVLAWVFQLERHQNGSADRPAPPQDIEVPPELDTALNTESAE</sequence>
<keyword evidence="7 13" id="KW-1005">Bacterial flagellum biogenesis</keyword>
<feature type="transmembrane region" description="Helical" evidence="13">
    <location>
        <begin position="92"/>
        <end position="117"/>
    </location>
</feature>
<evidence type="ECO:0000256" key="9">
    <source>
        <dbReference type="ARBA" id="ARBA00022989"/>
    </source>
</evidence>
<dbReference type="NCBIfam" id="TIGR00328">
    <property type="entry name" value="flhB"/>
    <property type="match status" value="1"/>
</dbReference>
<proteinExistence type="inferred from homology"/>
<dbReference type="PANTHER" id="PTHR30531:SF12">
    <property type="entry name" value="FLAGELLAR BIOSYNTHETIC PROTEIN FLHB"/>
    <property type="match status" value="1"/>
</dbReference>
<dbReference type="EMBL" id="JBHRSS010000003">
    <property type="protein sequence ID" value="MFC3104173.1"/>
    <property type="molecule type" value="Genomic_DNA"/>
</dbReference>
<evidence type="ECO:0000256" key="8">
    <source>
        <dbReference type="ARBA" id="ARBA00022927"/>
    </source>
</evidence>
<accession>A0ABV7EQM1</accession>
<dbReference type="Gene3D" id="3.40.1690.10">
    <property type="entry name" value="secretion proteins EscU"/>
    <property type="match status" value="1"/>
</dbReference>
<evidence type="ECO:0000313" key="16">
    <source>
        <dbReference type="Proteomes" id="UP001595462"/>
    </source>
</evidence>
<evidence type="ECO:0000256" key="5">
    <source>
        <dbReference type="ARBA" id="ARBA00022475"/>
    </source>
</evidence>
<dbReference type="SUPFAM" id="SSF160544">
    <property type="entry name" value="EscU C-terminal domain-like"/>
    <property type="match status" value="1"/>
</dbReference>
<keyword evidence="6 13" id="KW-0812">Transmembrane</keyword>
<evidence type="ECO:0000256" key="6">
    <source>
        <dbReference type="ARBA" id="ARBA00022692"/>
    </source>
</evidence>
<feature type="region of interest" description="Disordered" evidence="14">
    <location>
        <begin position="1"/>
        <end position="26"/>
    </location>
</feature>
<comment type="similarity">
    <text evidence="2 13">Belongs to the type III secretion exporter family.</text>
</comment>
<evidence type="ECO:0000256" key="13">
    <source>
        <dbReference type="RuleBase" id="RU364091"/>
    </source>
</evidence>
<feature type="transmembrane region" description="Helical" evidence="13">
    <location>
        <begin position="33"/>
        <end position="53"/>
    </location>
</feature>
<keyword evidence="4 13" id="KW-0813">Transport</keyword>
<keyword evidence="16" id="KW-1185">Reference proteome</keyword>
<keyword evidence="15" id="KW-0282">Flagellum</keyword>
<keyword evidence="9 13" id="KW-1133">Transmembrane helix</keyword>
<comment type="caution">
    <text evidence="15">The sequence shown here is derived from an EMBL/GenBank/DDBJ whole genome shotgun (WGS) entry which is preliminary data.</text>
</comment>
<feature type="transmembrane region" description="Helical" evidence="13">
    <location>
        <begin position="186"/>
        <end position="214"/>
    </location>
</feature>
<dbReference type="InterPro" id="IPR006135">
    <property type="entry name" value="T3SS_substrate_exporter"/>
</dbReference>
<gene>
    <name evidence="13 15" type="primary">flhB</name>
    <name evidence="15" type="ORF">ACFOSU_09730</name>
</gene>
<comment type="subcellular location">
    <subcellularLocation>
        <location evidence="1">Cell membrane</location>
        <topology evidence="1">Multi-pass membrane protein</topology>
    </subcellularLocation>
</comment>
<evidence type="ECO:0000256" key="7">
    <source>
        <dbReference type="ARBA" id="ARBA00022795"/>
    </source>
</evidence>
<evidence type="ECO:0000256" key="12">
    <source>
        <dbReference type="ARBA" id="ARBA00025078"/>
    </source>
</evidence>
<feature type="compositionally biased region" description="Basic and acidic residues" evidence="14">
    <location>
        <begin position="10"/>
        <end position="26"/>
    </location>
</feature>
<keyword evidence="11 13" id="KW-1006">Bacterial flagellum protein export</keyword>